<comment type="similarity">
    <text evidence="2 6">Belongs to the tetraspanin (TM4SF) family.</text>
</comment>
<evidence type="ECO:0000256" key="3">
    <source>
        <dbReference type="ARBA" id="ARBA00022692"/>
    </source>
</evidence>
<protein>
    <recommendedName>
        <fullName evidence="6">Tetraspanin</fullName>
    </recommendedName>
</protein>
<dbReference type="PANTHER" id="PTHR19282">
    <property type="entry name" value="TETRASPANIN"/>
    <property type="match status" value="1"/>
</dbReference>
<reference evidence="8" key="1">
    <citation type="submission" date="2017-02" db="UniProtKB">
        <authorList>
            <consortium name="WormBaseParasite"/>
        </authorList>
    </citation>
    <scope>IDENTIFICATION</scope>
</reference>
<evidence type="ECO:0000256" key="1">
    <source>
        <dbReference type="ARBA" id="ARBA00004141"/>
    </source>
</evidence>
<sequence length="201" mass="22865">MFFIDFFGWFGAMRENVLCLLIYHTSMGIIIIAEIALIVLFGIGQHFISLIIESKLNDTIINYRDDLDMRDFIDWSQTALRCCGLRSADDWNENLYFSDEPSLKIYLSPEAGGVPYSCCINKTVSGIINKACGYKTRLHKRKGKSGYNVYPNVYQRGCIEGLRTAVTKYIFIIGPIVIGIILVEVCVSFFNLPHHITTNRN</sequence>
<organism evidence="7 8">
    <name type="scientific">Ascaris lumbricoides</name>
    <name type="common">Giant roundworm</name>
    <dbReference type="NCBI Taxonomy" id="6252"/>
    <lineage>
        <taxon>Eukaryota</taxon>
        <taxon>Metazoa</taxon>
        <taxon>Ecdysozoa</taxon>
        <taxon>Nematoda</taxon>
        <taxon>Chromadorea</taxon>
        <taxon>Rhabditida</taxon>
        <taxon>Spirurina</taxon>
        <taxon>Ascaridomorpha</taxon>
        <taxon>Ascaridoidea</taxon>
        <taxon>Ascarididae</taxon>
        <taxon>Ascaris</taxon>
    </lineage>
</organism>
<dbReference type="Gene3D" id="1.10.1450.10">
    <property type="entry name" value="Tetraspanin"/>
    <property type="match status" value="1"/>
</dbReference>
<keyword evidence="7" id="KW-1185">Reference proteome</keyword>
<keyword evidence="4 6" id="KW-1133">Transmembrane helix</keyword>
<dbReference type="PANTHER" id="PTHR19282:SF431">
    <property type="entry name" value="TETRASPANIN 26A, ISOFORM B-RELATED"/>
    <property type="match status" value="1"/>
</dbReference>
<evidence type="ECO:0000313" key="7">
    <source>
        <dbReference type="Proteomes" id="UP000036681"/>
    </source>
</evidence>
<comment type="subcellular location">
    <subcellularLocation>
        <location evidence="1 6">Membrane</location>
        <topology evidence="1 6">Multi-pass membrane protein</topology>
    </subcellularLocation>
</comment>
<dbReference type="Proteomes" id="UP000036681">
    <property type="component" value="Unplaced"/>
</dbReference>
<evidence type="ECO:0000313" key="8">
    <source>
        <dbReference type="WBParaSite" id="ALUE_0001161901-mRNA-1"/>
    </source>
</evidence>
<dbReference type="SUPFAM" id="SSF48652">
    <property type="entry name" value="Tetraspanin"/>
    <property type="match status" value="1"/>
</dbReference>
<evidence type="ECO:0000256" key="4">
    <source>
        <dbReference type="ARBA" id="ARBA00022989"/>
    </source>
</evidence>
<dbReference type="AlphaFoldDB" id="A0A0M3I4D2"/>
<proteinExistence type="inferred from homology"/>
<dbReference type="PIRSF" id="PIRSF002419">
    <property type="entry name" value="Tetraspanin"/>
    <property type="match status" value="1"/>
</dbReference>
<dbReference type="InterPro" id="IPR018499">
    <property type="entry name" value="Tetraspanin/Peripherin"/>
</dbReference>
<dbReference type="GO" id="GO:0005886">
    <property type="term" value="C:plasma membrane"/>
    <property type="evidence" value="ECO:0007669"/>
    <property type="project" value="TreeGrafter"/>
</dbReference>
<evidence type="ECO:0000256" key="6">
    <source>
        <dbReference type="RuleBase" id="RU361218"/>
    </source>
</evidence>
<evidence type="ECO:0000256" key="2">
    <source>
        <dbReference type="ARBA" id="ARBA00006840"/>
    </source>
</evidence>
<dbReference type="InterPro" id="IPR008952">
    <property type="entry name" value="Tetraspanin_EC2_sf"/>
</dbReference>
<dbReference type="InterPro" id="IPR000301">
    <property type="entry name" value="Tetraspanin_animals"/>
</dbReference>
<keyword evidence="5 6" id="KW-0472">Membrane</keyword>
<keyword evidence="3 6" id="KW-0812">Transmembrane</keyword>
<name>A0A0M3I4D2_ASCLU</name>
<feature type="transmembrane region" description="Helical" evidence="6">
    <location>
        <begin position="20"/>
        <end position="43"/>
    </location>
</feature>
<feature type="transmembrane region" description="Helical" evidence="6">
    <location>
        <begin position="169"/>
        <end position="192"/>
    </location>
</feature>
<accession>A0A0M3I4D2</accession>
<comment type="caution">
    <text evidence="6">Lacks conserved residue(s) required for the propagation of feature annotation.</text>
</comment>
<evidence type="ECO:0000256" key="5">
    <source>
        <dbReference type="ARBA" id="ARBA00023136"/>
    </source>
</evidence>
<dbReference type="Pfam" id="PF00335">
    <property type="entry name" value="Tetraspanin"/>
    <property type="match status" value="1"/>
</dbReference>
<dbReference type="WBParaSite" id="ALUE_0001161901-mRNA-1">
    <property type="protein sequence ID" value="ALUE_0001161901-mRNA-1"/>
    <property type="gene ID" value="ALUE_0001161901"/>
</dbReference>